<dbReference type="Pfam" id="PF06114">
    <property type="entry name" value="Peptidase_M78"/>
    <property type="match status" value="1"/>
</dbReference>
<evidence type="ECO:0000313" key="3">
    <source>
        <dbReference type="Proteomes" id="UP000003947"/>
    </source>
</evidence>
<proteinExistence type="predicted"/>
<organism evidence="2 3">
    <name type="scientific">Microvirga lotononidis</name>
    <dbReference type="NCBI Taxonomy" id="864069"/>
    <lineage>
        <taxon>Bacteria</taxon>
        <taxon>Pseudomonadati</taxon>
        <taxon>Pseudomonadota</taxon>
        <taxon>Alphaproteobacteria</taxon>
        <taxon>Hyphomicrobiales</taxon>
        <taxon>Methylobacteriaceae</taxon>
        <taxon>Microvirga</taxon>
    </lineage>
</organism>
<feature type="domain" description="IrrE N-terminal-like" evidence="1">
    <location>
        <begin position="36"/>
        <end position="165"/>
    </location>
</feature>
<dbReference type="InterPro" id="IPR010359">
    <property type="entry name" value="IrrE_HExxH"/>
</dbReference>
<dbReference type="PANTHER" id="PTHR43236:SF2">
    <property type="entry name" value="BLL0069 PROTEIN"/>
    <property type="match status" value="1"/>
</dbReference>
<protein>
    <submittedName>
        <fullName evidence="2">Putative Zn peptidase</fullName>
    </submittedName>
</protein>
<evidence type="ECO:0000259" key="1">
    <source>
        <dbReference type="Pfam" id="PF06114"/>
    </source>
</evidence>
<evidence type="ECO:0000313" key="2">
    <source>
        <dbReference type="EMBL" id="EIM28579.1"/>
    </source>
</evidence>
<dbReference type="OrthoDB" id="572608at2"/>
<dbReference type="eggNOG" id="COG2856">
    <property type="taxonomic scope" value="Bacteria"/>
</dbReference>
<dbReference type="STRING" id="864069.MicloDRAFT_00027170"/>
<name>I4YX87_9HYPH</name>
<reference evidence="2 3" key="1">
    <citation type="submission" date="2012-02" db="EMBL/GenBank/DDBJ databases">
        <title>Improved High-Quality Draft sequence of Microvirga sp. WSM3557.</title>
        <authorList>
            <consortium name="US DOE Joint Genome Institute"/>
            <person name="Lucas S."/>
            <person name="Han J."/>
            <person name="Lapidus A."/>
            <person name="Cheng J.-F."/>
            <person name="Goodwin L."/>
            <person name="Pitluck S."/>
            <person name="Peters L."/>
            <person name="Zhang X."/>
            <person name="Detter J.C."/>
            <person name="Han C."/>
            <person name="Tapia R."/>
            <person name="Land M."/>
            <person name="Hauser L."/>
            <person name="Kyrpides N."/>
            <person name="Ivanova N."/>
            <person name="Pagani I."/>
            <person name="Brau L."/>
            <person name="Yates R."/>
            <person name="O'Hara G."/>
            <person name="Rui T."/>
            <person name="Howieson J."/>
            <person name="Reeve W."/>
            <person name="Woyke T."/>
        </authorList>
    </citation>
    <scope>NUCLEOTIDE SEQUENCE [LARGE SCALE GENOMIC DNA]</scope>
    <source>
        <strain evidence="2 3">WSM3557</strain>
    </source>
</reference>
<keyword evidence="3" id="KW-1185">Reference proteome</keyword>
<dbReference type="Proteomes" id="UP000003947">
    <property type="component" value="Unassembled WGS sequence"/>
</dbReference>
<dbReference type="AlphaFoldDB" id="I4YX87"/>
<dbReference type="InterPro" id="IPR052345">
    <property type="entry name" value="Rad_response_metalloprotease"/>
</dbReference>
<accession>I4YX87</accession>
<dbReference type="HOGENOM" id="CLU_098656_1_0_5"/>
<dbReference type="EMBL" id="JH660644">
    <property type="protein sequence ID" value="EIM28579.1"/>
    <property type="molecule type" value="Genomic_DNA"/>
</dbReference>
<sequence length="187" mass="20899">MTFRRGFKAEANRIALRIRDRMGLSPIDPLDPFEVCTRLDIRVIRLSEIDPHSAFLRGESSAFSAVTVPCGHEMAIVHNDSHHLYRQRSNLAHELAHCFLGHKCTPPLTEKGERARDGGIEGEANFLGGALLIPNEAALHIISNGLMMAAQRLYGVSQAMLTYRLRISGAHTIYRRRSGLPYRGSRI</sequence>
<dbReference type="PATRIC" id="fig|864069.3.peg.2937"/>
<dbReference type="PANTHER" id="PTHR43236">
    <property type="entry name" value="ANTITOXIN HIGA1"/>
    <property type="match status" value="1"/>
</dbReference>
<dbReference type="RefSeq" id="WP_009491857.1">
    <property type="nucleotide sequence ID" value="NZ_CP141049.1"/>
</dbReference>
<gene>
    <name evidence="2" type="ORF">MicloDRAFT_00027170</name>
</gene>
<dbReference type="Gene3D" id="1.10.10.2910">
    <property type="match status" value="1"/>
</dbReference>